<dbReference type="InterPro" id="IPR012156">
    <property type="entry name" value="Cold_shock_CspA"/>
</dbReference>
<evidence type="ECO:0000256" key="2">
    <source>
        <dbReference type="ARBA" id="ARBA00022490"/>
    </source>
</evidence>
<sequence length="64" mass="7180">MQKEGTVKFFNDSKGFGFISQNDTRTDVFVHSTGLIDQIRENDQVSYDVENGKKGLNAVNVKVI</sequence>
<reference evidence="5 6" key="1">
    <citation type="submission" date="2017-11" db="EMBL/GenBank/DDBJ databases">
        <title>Genomic Encyclopedia of Archaeal and Bacterial Type Strains, Phase II (KMG-II): From Individual Species to Whole Genera.</title>
        <authorList>
            <person name="Goeker M."/>
        </authorList>
    </citation>
    <scope>NUCLEOTIDE SEQUENCE [LARGE SCALE GENOMIC DNA]</scope>
    <source>
        <strain evidence="5 6">DSM 28175</strain>
    </source>
</reference>
<name>A0A2H9VW50_9SPHI</name>
<gene>
    <name evidence="5" type="ORF">CLV57_2032</name>
</gene>
<evidence type="ECO:0000313" key="5">
    <source>
        <dbReference type="EMBL" id="PJJ85009.1"/>
    </source>
</evidence>
<dbReference type="PIRSF" id="PIRSF002599">
    <property type="entry name" value="Cold_shock_A"/>
    <property type="match status" value="1"/>
</dbReference>
<dbReference type="EMBL" id="PGFJ01000001">
    <property type="protein sequence ID" value="PJJ85009.1"/>
    <property type="molecule type" value="Genomic_DNA"/>
</dbReference>
<dbReference type="InterPro" id="IPR002059">
    <property type="entry name" value="CSP_DNA-bd"/>
</dbReference>
<evidence type="ECO:0000256" key="1">
    <source>
        <dbReference type="ARBA" id="ARBA00004496"/>
    </source>
</evidence>
<dbReference type="InterPro" id="IPR050181">
    <property type="entry name" value="Cold_shock_domain"/>
</dbReference>
<dbReference type="PROSITE" id="PS00352">
    <property type="entry name" value="CSD_1"/>
    <property type="match status" value="1"/>
</dbReference>
<dbReference type="PROSITE" id="PS51857">
    <property type="entry name" value="CSD_2"/>
    <property type="match status" value="1"/>
</dbReference>
<dbReference type="SMART" id="SM00357">
    <property type="entry name" value="CSP"/>
    <property type="match status" value="1"/>
</dbReference>
<dbReference type="CDD" id="cd04458">
    <property type="entry name" value="CSP_CDS"/>
    <property type="match status" value="1"/>
</dbReference>
<dbReference type="InterPro" id="IPR011129">
    <property type="entry name" value="CSD"/>
</dbReference>
<feature type="domain" description="CSD" evidence="4">
    <location>
        <begin position="2"/>
        <end position="63"/>
    </location>
</feature>
<dbReference type="InterPro" id="IPR012340">
    <property type="entry name" value="NA-bd_OB-fold"/>
</dbReference>
<dbReference type="GO" id="GO:0005829">
    <property type="term" value="C:cytosol"/>
    <property type="evidence" value="ECO:0007669"/>
    <property type="project" value="UniProtKB-ARBA"/>
</dbReference>
<keyword evidence="2" id="KW-0963">Cytoplasm</keyword>
<dbReference type="GO" id="GO:0003676">
    <property type="term" value="F:nucleic acid binding"/>
    <property type="evidence" value="ECO:0007669"/>
    <property type="project" value="InterPro"/>
</dbReference>
<protein>
    <submittedName>
        <fullName evidence="5">CspA family cold shock protein</fullName>
    </submittedName>
</protein>
<proteinExistence type="predicted"/>
<dbReference type="PANTHER" id="PTHR11544">
    <property type="entry name" value="COLD SHOCK DOMAIN CONTAINING PROTEINS"/>
    <property type="match status" value="1"/>
</dbReference>
<comment type="caution">
    <text evidence="5">The sequence shown here is derived from an EMBL/GenBank/DDBJ whole genome shotgun (WGS) entry which is preliminary data.</text>
</comment>
<accession>A0A2H9VW50</accession>
<keyword evidence="6" id="KW-1185">Reference proteome</keyword>
<comment type="subcellular location">
    <subcellularLocation>
        <location evidence="1 3">Cytoplasm</location>
    </subcellularLocation>
</comment>
<evidence type="ECO:0000313" key="6">
    <source>
        <dbReference type="Proteomes" id="UP000242687"/>
    </source>
</evidence>
<dbReference type="OrthoDB" id="9805039at2"/>
<evidence type="ECO:0000259" key="4">
    <source>
        <dbReference type="PROSITE" id="PS51857"/>
    </source>
</evidence>
<dbReference type="Proteomes" id="UP000242687">
    <property type="component" value="Unassembled WGS sequence"/>
</dbReference>
<dbReference type="InterPro" id="IPR019844">
    <property type="entry name" value="CSD_CS"/>
</dbReference>
<dbReference type="Gene3D" id="2.40.50.140">
    <property type="entry name" value="Nucleic acid-binding proteins"/>
    <property type="match status" value="1"/>
</dbReference>
<dbReference type="SUPFAM" id="SSF50249">
    <property type="entry name" value="Nucleic acid-binding proteins"/>
    <property type="match status" value="1"/>
</dbReference>
<evidence type="ECO:0000256" key="3">
    <source>
        <dbReference type="RuleBase" id="RU000408"/>
    </source>
</evidence>
<organism evidence="5 6">
    <name type="scientific">Mucilaginibacter auburnensis</name>
    <dbReference type="NCBI Taxonomy" id="1457233"/>
    <lineage>
        <taxon>Bacteria</taxon>
        <taxon>Pseudomonadati</taxon>
        <taxon>Bacteroidota</taxon>
        <taxon>Sphingobacteriia</taxon>
        <taxon>Sphingobacteriales</taxon>
        <taxon>Sphingobacteriaceae</taxon>
        <taxon>Mucilaginibacter</taxon>
    </lineage>
</organism>
<dbReference type="RefSeq" id="WP_100341164.1">
    <property type="nucleotide sequence ID" value="NZ_PGFJ01000001.1"/>
</dbReference>
<dbReference type="PRINTS" id="PR00050">
    <property type="entry name" value="COLDSHOCK"/>
</dbReference>
<dbReference type="AlphaFoldDB" id="A0A2H9VW50"/>
<dbReference type="Pfam" id="PF00313">
    <property type="entry name" value="CSD"/>
    <property type="match status" value="1"/>
</dbReference>